<feature type="domain" description="Beta-lactamase-related" evidence="2">
    <location>
        <begin position="99"/>
        <end position="168"/>
    </location>
</feature>
<dbReference type="InterPro" id="IPR001466">
    <property type="entry name" value="Beta-lactam-related"/>
</dbReference>
<keyword evidence="4" id="KW-1185">Reference proteome</keyword>
<dbReference type="PANTHER" id="PTHR22935">
    <property type="entry name" value="PENICILLIN-BINDING PROTEIN"/>
    <property type="match status" value="1"/>
</dbReference>
<comment type="similarity">
    <text evidence="1">Belongs to the beta-lactamase family.</text>
</comment>
<dbReference type="Proteomes" id="UP000036947">
    <property type="component" value="Unassembled WGS sequence"/>
</dbReference>
<organism evidence="3 4">
    <name type="scientific">Tolypocladium ophioglossoides (strain CBS 100239)</name>
    <name type="common">Snaketongue truffleclub</name>
    <name type="synonym">Elaphocordyceps ophioglossoides</name>
    <dbReference type="NCBI Taxonomy" id="1163406"/>
    <lineage>
        <taxon>Eukaryota</taxon>
        <taxon>Fungi</taxon>
        <taxon>Dikarya</taxon>
        <taxon>Ascomycota</taxon>
        <taxon>Pezizomycotina</taxon>
        <taxon>Sordariomycetes</taxon>
        <taxon>Hypocreomycetidae</taxon>
        <taxon>Hypocreales</taxon>
        <taxon>Ophiocordycipitaceae</taxon>
        <taxon>Tolypocladium</taxon>
    </lineage>
</organism>
<dbReference type="Gene3D" id="3.40.710.10">
    <property type="entry name" value="DD-peptidase/beta-lactamase superfamily"/>
    <property type="match status" value="1"/>
</dbReference>
<dbReference type="InterPro" id="IPR051478">
    <property type="entry name" value="Beta-lactamase-like_AB/R"/>
</dbReference>
<dbReference type="SUPFAM" id="SSF56601">
    <property type="entry name" value="beta-lactamase/transpeptidase-like"/>
    <property type="match status" value="1"/>
</dbReference>
<name>A0A0L0N034_TOLOC</name>
<dbReference type="Pfam" id="PF00144">
    <property type="entry name" value="Beta-lactamase"/>
    <property type="match status" value="1"/>
</dbReference>
<proteinExistence type="inferred from homology"/>
<dbReference type="PANTHER" id="PTHR22935:SF95">
    <property type="entry name" value="BETA-LACTAMASE-LIKE 1-RELATED"/>
    <property type="match status" value="1"/>
</dbReference>
<sequence length="222" mass="24242">MWNVSTTSFSVELTSVNHTFFEYHHTAAVKNAKWANKVDSDTVYRIMSVTKSFNVDPAVECAEEAGHAGWYTTYGDAPQEAGFATPDPRDIPTCDGIGTGACSRTEMFEILKRNKLTLLPGNKAAYYQAFMLLGWAIEDMTGKSFAQLLPDTITKPLKLSATEFNVPDLSRGIIPVGIGASFFDPGPYAVHVGAPWEIFRISRLMLESLPIGGYTKSGSMPG</sequence>
<dbReference type="STRING" id="1163406.A0A0L0N034"/>
<evidence type="ECO:0000256" key="1">
    <source>
        <dbReference type="ARBA" id="ARBA00038473"/>
    </source>
</evidence>
<dbReference type="OrthoDB" id="10250282at2759"/>
<evidence type="ECO:0000313" key="4">
    <source>
        <dbReference type="Proteomes" id="UP000036947"/>
    </source>
</evidence>
<protein>
    <recommendedName>
        <fullName evidence="2">Beta-lactamase-related domain-containing protein</fullName>
    </recommendedName>
</protein>
<reference evidence="3 4" key="1">
    <citation type="journal article" date="2015" name="BMC Genomics">
        <title>The genome of the truffle-parasite Tolypocladium ophioglossoides and the evolution of antifungal peptaibiotics.</title>
        <authorList>
            <person name="Quandt C.A."/>
            <person name="Bushley K.E."/>
            <person name="Spatafora J.W."/>
        </authorList>
    </citation>
    <scope>NUCLEOTIDE SEQUENCE [LARGE SCALE GENOMIC DNA]</scope>
    <source>
        <strain evidence="3 4">CBS 100239</strain>
    </source>
</reference>
<evidence type="ECO:0000259" key="2">
    <source>
        <dbReference type="Pfam" id="PF00144"/>
    </source>
</evidence>
<accession>A0A0L0N034</accession>
<dbReference type="InterPro" id="IPR012338">
    <property type="entry name" value="Beta-lactam/transpept-like"/>
</dbReference>
<evidence type="ECO:0000313" key="3">
    <source>
        <dbReference type="EMBL" id="KND87401.1"/>
    </source>
</evidence>
<comment type="caution">
    <text evidence="3">The sequence shown here is derived from an EMBL/GenBank/DDBJ whole genome shotgun (WGS) entry which is preliminary data.</text>
</comment>
<dbReference type="EMBL" id="LFRF01000037">
    <property type="protein sequence ID" value="KND87401.1"/>
    <property type="molecule type" value="Genomic_DNA"/>
</dbReference>
<dbReference type="AlphaFoldDB" id="A0A0L0N034"/>
<gene>
    <name evidence="3" type="ORF">TOPH_07951</name>
</gene>